<organism evidence="1 2">
    <name type="scientific">Araneus ventricosus</name>
    <name type="common">Orbweaver spider</name>
    <name type="synonym">Epeira ventricosa</name>
    <dbReference type="NCBI Taxonomy" id="182803"/>
    <lineage>
        <taxon>Eukaryota</taxon>
        <taxon>Metazoa</taxon>
        <taxon>Ecdysozoa</taxon>
        <taxon>Arthropoda</taxon>
        <taxon>Chelicerata</taxon>
        <taxon>Arachnida</taxon>
        <taxon>Araneae</taxon>
        <taxon>Araneomorphae</taxon>
        <taxon>Entelegynae</taxon>
        <taxon>Araneoidea</taxon>
        <taxon>Araneidae</taxon>
        <taxon>Araneus</taxon>
    </lineage>
</organism>
<evidence type="ECO:0000313" key="1">
    <source>
        <dbReference type="EMBL" id="GBN70362.1"/>
    </source>
</evidence>
<sequence length="78" mass="8962">MMERGRKGVAVLLGQRIIRERTDFIRPPHHLSSFNSVSSLFPDCGRLGERKKRTPVLFVGHDPEDEKRTLLVNGDVRH</sequence>
<evidence type="ECO:0000313" key="2">
    <source>
        <dbReference type="Proteomes" id="UP000499080"/>
    </source>
</evidence>
<name>A0A4Y2R3V6_ARAVE</name>
<reference evidence="1 2" key="1">
    <citation type="journal article" date="2019" name="Sci. Rep.">
        <title>Orb-weaving spider Araneus ventricosus genome elucidates the spidroin gene catalogue.</title>
        <authorList>
            <person name="Kono N."/>
            <person name="Nakamura H."/>
            <person name="Ohtoshi R."/>
            <person name="Moran D.A.P."/>
            <person name="Shinohara A."/>
            <person name="Yoshida Y."/>
            <person name="Fujiwara M."/>
            <person name="Mori M."/>
            <person name="Tomita M."/>
            <person name="Arakawa K."/>
        </authorList>
    </citation>
    <scope>NUCLEOTIDE SEQUENCE [LARGE SCALE GENOMIC DNA]</scope>
</reference>
<gene>
    <name evidence="1" type="ORF">AVEN_163554_1</name>
</gene>
<dbReference type="Proteomes" id="UP000499080">
    <property type="component" value="Unassembled WGS sequence"/>
</dbReference>
<dbReference type="AlphaFoldDB" id="A0A4Y2R3V6"/>
<dbReference type="EMBL" id="BGPR01015720">
    <property type="protein sequence ID" value="GBN70362.1"/>
    <property type="molecule type" value="Genomic_DNA"/>
</dbReference>
<keyword evidence="2" id="KW-1185">Reference proteome</keyword>
<proteinExistence type="predicted"/>
<accession>A0A4Y2R3V6</accession>
<protein>
    <submittedName>
        <fullName evidence="1">Uncharacterized protein</fullName>
    </submittedName>
</protein>
<comment type="caution">
    <text evidence="1">The sequence shown here is derived from an EMBL/GenBank/DDBJ whole genome shotgun (WGS) entry which is preliminary data.</text>
</comment>